<keyword evidence="1" id="KW-0472">Membrane</keyword>
<evidence type="ECO:0008006" key="4">
    <source>
        <dbReference type="Google" id="ProtNLM"/>
    </source>
</evidence>
<gene>
    <name evidence="2" type="ORF">G4Z02_02645</name>
</gene>
<evidence type="ECO:0000313" key="3">
    <source>
        <dbReference type="Proteomes" id="UP000514720"/>
    </source>
</evidence>
<dbReference type="EMBL" id="CP048914">
    <property type="protein sequence ID" value="QMS84694.1"/>
    <property type="molecule type" value="Genomic_DNA"/>
</dbReference>
<feature type="transmembrane region" description="Helical" evidence="1">
    <location>
        <begin position="312"/>
        <end position="333"/>
    </location>
</feature>
<keyword evidence="3" id="KW-1185">Reference proteome</keyword>
<reference evidence="2 3" key="1">
    <citation type="submission" date="2020-02" db="EMBL/GenBank/DDBJ databases">
        <authorList>
            <person name="Zheng R.K."/>
            <person name="Sun C.M."/>
        </authorList>
    </citation>
    <scope>NUCLEOTIDE SEQUENCE [LARGE SCALE GENOMIC DNA]</scope>
    <source>
        <strain evidence="3">zrk13</strain>
    </source>
</reference>
<proteinExistence type="predicted"/>
<feature type="transmembrane region" description="Helical" evidence="1">
    <location>
        <begin position="12"/>
        <end position="34"/>
    </location>
</feature>
<keyword evidence="1" id="KW-1133">Transmembrane helix</keyword>
<sequence>MLSLSLRLKLTIFGVITILFSLLIGYLVVTPLLINIETNQYIDEVRGQYDIYQNNIEHFRTDLAYSILLFQQTNEIYTDSSDFTNYLTAFDDGFTFDPPPSEEDIIVSMYDYALINRNVESIYIGYEDTGAFVRTAPIQDTHPAGEGFNYDPRDRLWYTSAVANDGDVVFNDIEQHPTNETYFSTLSTTLYDFGNNFVGVVGIDINLDSYMENFTQVDNLSRGQFIYTQGNKAVLINEDDSIEILPLNDVYEGLDFVEEINVFDTKEVELEGTNYVAIVSPVEGTSIRLVHLITDAGIRNIIMAKVTNIRTLFIGITLLLILAMLVVQEFIVLKPLGEIQQEIKDYKQSNITSHFRFLEEGSKEFVQISGVLNEMVDTINQNMDTMTERINEMNCLYQVTYLAYKENKIDAILDGTAKAIVQAMKYPEDARVHIRYKDKDFYSQVFETTPWKLSVDLESQNGIVGCISVYYINEKPDEDIGPFETEEQQLLESIATTLIIALTYRQ</sequence>
<evidence type="ECO:0000313" key="2">
    <source>
        <dbReference type="EMBL" id="QMS84694.1"/>
    </source>
</evidence>
<dbReference type="CDD" id="cd18773">
    <property type="entry name" value="PDC1_HK_sensor"/>
    <property type="match status" value="1"/>
</dbReference>
<dbReference type="KEGG" id="xcl:G4Z02_02645"/>
<keyword evidence="1" id="KW-0812">Transmembrane</keyword>
<protein>
    <recommendedName>
        <fullName evidence="4">Cache domain-containing protein</fullName>
    </recommendedName>
</protein>
<dbReference type="AlphaFoldDB" id="A0A7L7KRW4"/>
<evidence type="ECO:0000256" key="1">
    <source>
        <dbReference type="SAM" id="Phobius"/>
    </source>
</evidence>
<dbReference type="Gene3D" id="3.30.450.20">
    <property type="entry name" value="PAS domain"/>
    <property type="match status" value="2"/>
</dbReference>
<dbReference type="Proteomes" id="UP000514720">
    <property type="component" value="Chromosome"/>
</dbReference>
<name>A0A7L7KRW4_9MOLU</name>
<accession>A0A7L7KRW4</accession>
<dbReference type="RefSeq" id="WP_258878313.1">
    <property type="nucleotide sequence ID" value="NZ_CP048914.1"/>
</dbReference>
<organism evidence="2 3">
    <name type="scientific">Candidatus Xianfuyuplasma coldseepsis</name>
    <dbReference type="NCBI Taxonomy" id="2782163"/>
    <lineage>
        <taxon>Bacteria</taxon>
        <taxon>Bacillati</taxon>
        <taxon>Mycoplasmatota</taxon>
        <taxon>Mollicutes</taxon>
        <taxon>Candidatus Izemoplasmatales</taxon>
        <taxon>Candidatus Izemoplasmataceae</taxon>
        <taxon>Candidatus Xianfuyuplasma</taxon>
    </lineage>
</organism>